<dbReference type="RefSeq" id="WP_342675621.1">
    <property type="nucleotide sequence ID" value="NZ_JBCGCU010000001.1"/>
</dbReference>
<evidence type="ECO:0000256" key="6">
    <source>
        <dbReference type="ARBA" id="ARBA00023146"/>
    </source>
</evidence>
<feature type="binding site" evidence="7">
    <location>
        <position position="108"/>
    </location>
    <ligand>
        <name>Zn(2+)</name>
        <dbReference type="ChEBI" id="CHEBI:29105"/>
    </ligand>
</feature>
<evidence type="ECO:0000313" key="11">
    <source>
        <dbReference type="Proteomes" id="UP001447008"/>
    </source>
</evidence>
<feature type="short sequence motif" description="'HIGH' region" evidence="7">
    <location>
        <begin position="19"/>
        <end position="29"/>
    </location>
</feature>
<feature type="binding site" evidence="7">
    <location>
        <position position="110"/>
    </location>
    <ligand>
        <name>Zn(2+)</name>
        <dbReference type="ChEBI" id="CHEBI:29105"/>
    </ligand>
</feature>
<feature type="binding site" evidence="7">
    <location>
        <position position="238"/>
    </location>
    <ligand>
        <name>ATP</name>
        <dbReference type="ChEBI" id="CHEBI:30616"/>
    </ligand>
</feature>
<dbReference type="InterPro" id="IPR020058">
    <property type="entry name" value="Glu/Gln-tRNA-synth_Ib_cat-dom"/>
</dbReference>
<dbReference type="GO" id="GO:0016874">
    <property type="term" value="F:ligase activity"/>
    <property type="evidence" value="ECO:0007669"/>
    <property type="project" value="UniProtKB-KW"/>
</dbReference>
<dbReference type="HAMAP" id="MF_01428">
    <property type="entry name" value="Glu_Q_tRNA_synth"/>
    <property type="match status" value="1"/>
</dbReference>
<dbReference type="SUPFAM" id="SSF52374">
    <property type="entry name" value="Nucleotidylyl transferase"/>
    <property type="match status" value="1"/>
</dbReference>
<dbReference type="Pfam" id="PF00749">
    <property type="entry name" value="tRNA-synt_1c"/>
    <property type="match status" value="1"/>
</dbReference>
<dbReference type="EC" id="6.1.1.-" evidence="7"/>
<proteinExistence type="inferred from homology"/>
<keyword evidence="5 7" id="KW-0067">ATP-binding</keyword>
<feature type="short sequence motif" description="'KMSKS' region" evidence="7">
    <location>
        <begin position="235"/>
        <end position="239"/>
    </location>
</feature>
<accession>A0ABU9MRZ6</accession>
<name>A0ABU9MRZ6_9GAMM</name>
<organism evidence="10 11">
    <name type="scientific">Pseudoalteromonas qingdaonensis</name>
    <dbReference type="NCBI Taxonomy" id="3131913"/>
    <lineage>
        <taxon>Bacteria</taxon>
        <taxon>Pseudomonadati</taxon>
        <taxon>Pseudomonadota</taxon>
        <taxon>Gammaproteobacteria</taxon>
        <taxon>Alteromonadales</taxon>
        <taxon>Pseudoalteromonadaceae</taxon>
        <taxon>Pseudoalteromonas</taxon>
    </lineage>
</organism>
<dbReference type="InterPro" id="IPR049940">
    <property type="entry name" value="GluQ/Sye"/>
</dbReference>
<comment type="similarity">
    <text evidence="7">Belongs to the class-I aminoacyl-tRNA synthetase family. GluQ subfamily.</text>
</comment>
<evidence type="ECO:0000313" key="10">
    <source>
        <dbReference type="EMBL" id="MEM0514089.1"/>
    </source>
</evidence>
<keyword evidence="1 7" id="KW-0436">Ligase</keyword>
<dbReference type="InterPro" id="IPR014729">
    <property type="entry name" value="Rossmann-like_a/b/a_fold"/>
</dbReference>
<evidence type="ECO:0000256" key="2">
    <source>
        <dbReference type="ARBA" id="ARBA00022723"/>
    </source>
</evidence>
<keyword evidence="2 7" id="KW-0479">Metal-binding</keyword>
<keyword evidence="3 7" id="KW-0547">Nucleotide-binding</keyword>
<feature type="binding site" evidence="7">
    <location>
        <begin position="16"/>
        <end position="20"/>
    </location>
    <ligand>
        <name>L-glutamate</name>
        <dbReference type="ChEBI" id="CHEBI:29985"/>
    </ligand>
</feature>
<comment type="caution">
    <text evidence="10">The sequence shown here is derived from an EMBL/GenBank/DDBJ whole genome shotgun (WGS) entry which is preliminary data.</text>
</comment>
<comment type="cofactor">
    <cofactor evidence="7">
        <name>Zn(2+)</name>
        <dbReference type="ChEBI" id="CHEBI:29105"/>
    </cofactor>
    <text evidence="7">Binds 1 zinc ion per subunit.</text>
</comment>
<sequence length="311" mass="34487">MTHLDGAQGATAYVGRFAPSPSGPLHFGSLVAALGSYLDAHAHQGQWLVRIEDIDTPRVRPGADSDILNTLEAYGLHWHGEVIWQSQRLERYAEVSEQLTQQGLVYACQCTRKEIKALGGIYNGHCRNLHLSGEHLALRLKQEQPIYHYLDALQGRVDIAAAEAEEDYIIKRRDGLFAYQLVVVIDDIDQGITHVVRGADLLIPTARQIGLFQQLGHKAPEYLHLPLAVASPGFKLSKQNYAPAIDKQNPQPALVDALHFLGFAPPPELLSYPVADILNWAHQAYQRPALRRALEVQVSEDALGNTLIQQL</sequence>
<protein>
    <recommendedName>
        <fullName evidence="7">Glutamyl-Q tRNA(Asp) synthetase</fullName>
        <shortName evidence="7">Glu-Q-RSs</shortName>
        <ecNumber evidence="7">6.1.1.-</ecNumber>
    </recommendedName>
</protein>
<dbReference type="NCBIfam" id="NF004314">
    <property type="entry name" value="PRK05710.1-3"/>
    <property type="match status" value="1"/>
</dbReference>
<feature type="binding site" evidence="7">
    <location>
        <position position="52"/>
    </location>
    <ligand>
        <name>L-glutamate</name>
        <dbReference type="ChEBI" id="CHEBI:29985"/>
    </ligand>
</feature>
<evidence type="ECO:0000256" key="1">
    <source>
        <dbReference type="ARBA" id="ARBA00022598"/>
    </source>
</evidence>
<evidence type="ECO:0000256" key="7">
    <source>
        <dbReference type="HAMAP-Rule" id="MF_01428"/>
    </source>
</evidence>
<dbReference type="PANTHER" id="PTHR43311:SF1">
    <property type="entry name" value="GLUTAMYL-Q TRNA(ASP) SYNTHETASE"/>
    <property type="match status" value="1"/>
</dbReference>
<evidence type="ECO:0000256" key="8">
    <source>
        <dbReference type="RuleBase" id="RU363037"/>
    </source>
</evidence>
<feature type="binding site" evidence="7">
    <location>
        <position position="179"/>
    </location>
    <ligand>
        <name>L-glutamate</name>
        <dbReference type="ChEBI" id="CHEBI:29985"/>
    </ligand>
</feature>
<dbReference type="Proteomes" id="UP001447008">
    <property type="component" value="Unassembled WGS sequence"/>
</dbReference>
<comment type="function">
    <text evidence="7">Catalyzes the tRNA-independent activation of glutamate in presence of ATP and the subsequent transfer of glutamate onto a tRNA(Asp). Glutamate is transferred on the 2-amino-5-(4,5-dihydroxy-2-cyclopenten-1-yl) moiety of the queuosine in the wobble position of the QUC anticodon.</text>
</comment>
<evidence type="ECO:0000256" key="5">
    <source>
        <dbReference type="ARBA" id="ARBA00022840"/>
    </source>
</evidence>
<feature type="binding site" evidence="7">
    <location>
        <position position="197"/>
    </location>
    <ligand>
        <name>L-glutamate</name>
        <dbReference type="ChEBI" id="CHEBI:29985"/>
    </ligand>
</feature>
<dbReference type="NCBIfam" id="TIGR03838">
    <property type="entry name" value="queuosine_YadB"/>
    <property type="match status" value="1"/>
</dbReference>
<dbReference type="Gene3D" id="3.90.800.10">
    <property type="entry name" value="Glutamyl-tRNA Synthetase, Domain 3"/>
    <property type="match status" value="1"/>
</dbReference>
<dbReference type="PANTHER" id="PTHR43311">
    <property type="entry name" value="GLUTAMATE--TRNA LIGASE"/>
    <property type="match status" value="1"/>
</dbReference>
<dbReference type="InterPro" id="IPR022380">
    <property type="entry name" value="Glu-Q_tRNA(Asp)_Synthase"/>
</dbReference>
<dbReference type="EMBL" id="JBCGCU010000001">
    <property type="protein sequence ID" value="MEM0514089.1"/>
    <property type="molecule type" value="Genomic_DNA"/>
</dbReference>
<keyword evidence="6 7" id="KW-0030">Aminoacyl-tRNA synthetase</keyword>
<feature type="binding site" evidence="7">
    <location>
        <position position="126"/>
    </location>
    <ligand>
        <name>Zn(2+)</name>
        <dbReference type="ChEBI" id="CHEBI:29105"/>
    </ligand>
</feature>
<dbReference type="PRINTS" id="PR00987">
    <property type="entry name" value="TRNASYNTHGLU"/>
</dbReference>
<feature type="domain" description="Glutamyl/glutaminyl-tRNA synthetase class Ib catalytic" evidence="9">
    <location>
        <begin position="16"/>
        <end position="244"/>
    </location>
</feature>
<dbReference type="Gene3D" id="3.40.50.620">
    <property type="entry name" value="HUPs"/>
    <property type="match status" value="1"/>
</dbReference>
<keyword evidence="11" id="KW-1185">Reference proteome</keyword>
<evidence type="ECO:0000259" key="9">
    <source>
        <dbReference type="Pfam" id="PF00749"/>
    </source>
</evidence>
<evidence type="ECO:0000256" key="4">
    <source>
        <dbReference type="ARBA" id="ARBA00022833"/>
    </source>
</evidence>
<gene>
    <name evidence="10" type="primary">gluQRS</name>
    <name evidence="7" type="synonym">gluQ</name>
    <name evidence="10" type="ORF">WCN91_01310</name>
</gene>
<evidence type="ECO:0000256" key="3">
    <source>
        <dbReference type="ARBA" id="ARBA00022741"/>
    </source>
</evidence>
<reference evidence="10 11" key="1">
    <citation type="submission" date="2024-03" db="EMBL/GenBank/DDBJ databases">
        <title>Pseudoalteromonas qingdaonensis sp. nov., isolated from the intestines of marine benthic organisms.</title>
        <authorList>
            <person name="Lin X."/>
            <person name="Fang S."/>
            <person name="Hu X."/>
        </authorList>
    </citation>
    <scope>NUCLEOTIDE SEQUENCE [LARGE SCALE GENOMIC DNA]</scope>
    <source>
        <strain evidence="10 11">YIC-827</strain>
    </source>
</reference>
<keyword evidence="8" id="KW-0648">Protein biosynthesis</keyword>
<dbReference type="InterPro" id="IPR000924">
    <property type="entry name" value="Glu/Gln-tRNA-synth"/>
</dbReference>
<keyword evidence="4 7" id="KW-0862">Zinc</keyword>
<feature type="binding site" evidence="7">
    <location>
        <position position="122"/>
    </location>
    <ligand>
        <name>Zn(2+)</name>
        <dbReference type="ChEBI" id="CHEBI:29105"/>
    </ligand>
</feature>